<accession>A0A0C9VWP3</accession>
<dbReference type="SMART" id="SM00450">
    <property type="entry name" value="RHOD"/>
    <property type="match status" value="1"/>
</dbReference>
<sequence>MSSIERITGAELAEIVKSDQKPWKDYLVVDVRDGDYRGGNIKGSYNLPSMKFKSGVDDLISKTNGVPKVIFHCKFSQERGPVAAGIYDARRILQETDGYRDQQVYVLQGGFNTFATTYKDDPLLVENWDENAVIW</sequence>
<dbReference type="GO" id="GO:0005737">
    <property type="term" value="C:cytoplasm"/>
    <property type="evidence" value="ECO:0007669"/>
    <property type="project" value="TreeGrafter"/>
</dbReference>
<evidence type="ECO:0000313" key="3">
    <source>
        <dbReference type="Proteomes" id="UP000053820"/>
    </source>
</evidence>
<dbReference type="SUPFAM" id="SSF52821">
    <property type="entry name" value="Rhodanese/Cell cycle control phosphatase"/>
    <property type="match status" value="1"/>
</dbReference>
<dbReference type="GO" id="GO:0004725">
    <property type="term" value="F:protein tyrosine phosphatase activity"/>
    <property type="evidence" value="ECO:0007669"/>
    <property type="project" value="TreeGrafter"/>
</dbReference>
<dbReference type="InterPro" id="IPR001763">
    <property type="entry name" value="Rhodanese-like_dom"/>
</dbReference>
<dbReference type="Pfam" id="PF00581">
    <property type="entry name" value="Rhodanese"/>
    <property type="match status" value="1"/>
</dbReference>
<proteinExistence type="predicted"/>
<dbReference type="PROSITE" id="PS50206">
    <property type="entry name" value="RHODANESE_3"/>
    <property type="match status" value="1"/>
</dbReference>
<name>A0A0C9VWP3_9AGAM</name>
<dbReference type="AlphaFoldDB" id="A0A0C9VWP3"/>
<dbReference type="InterPro" id="IPR036873">
    <property type="entry name" value="Rhodanese-like_dom_sf"/>
</dbReference>
<evidence type="ECO:0000259" key="1">
    <source>
        <dbReference type="PROSITE" id="PS50206"/>
    </source>
</evidence>
<keyword evidence="3" id="KW-1185">Reference proteome</keyword>
<evidence type="ECO:0000313" key="2">
    <source>
        <dbReference type="EMBL" id="KIJ62590.1"/>
    </source>
</evidence>
<dbReference type="PANTHER" id="PTHR10828">
    <property type="entry name" value="M-PHASE INDUCER PHOSPHATASE DUAL SPECIFICITY PHOSPHATASE CDC25"/>
    <property type="match status" value="1"/>
</dbReference>
<dbReference type="EMBL" id="KN839854">
    <property type="protein sequence ID" value="KIJ62590.1"/>
    <property type="molecule type" value="Genomic_DNA"/>
</dbReference>
<feature type="domain" description="Rhodanese" evidence="1">
    <location>
        <begin position="22"/>
        <end position="127"/>
    </location>
</feature>
<organism evidence="2 3">
    <name type="scientific">Hydnomerulius pinastri MD-312</name>
    <dbReference type="NCBI Taxonomy" id="994086"/>
    <lineage>
        <taxon>Eukaryota</taxon>
        <taxon>Fungi</taxon>
        <taxon>Dikarya</taxon>
        <taxon>Basidiomycota</taxon>
        <taxon>Agaricomycotina</taxon>
        <taxon>Agaricomycetes</taxon>
        <taxon>Agaricomycetidae</taxon>
        <taxon>Boletales</taxon>
        <taxon>Boletales incertae sedis</taxon>
        <taxon>Leucogyrophana</taxon>
    </lineage>
</organism>
<dbReference type="GO" id="GO:0005634">
    <property type="term" value="C:nucleus"/>
    <property type="evidence" value="ECO:0007669"/>
    <property type="project" value="TreeGrafter"/>
</dbReference>
<dbReference type="PANTHER" id="PTHR10828:SF38">
    <property type="entry name" value="ARSENICAL-RESISTANCE PROTEIN 2-RELATED"/>
    <property type="match status" value="1"/>
</dbReference>
<reference evidence="2 3" key="1">
    <citation type="submission" date="2014-04" db="EMBL/GenBank/DDBJ databases">
        <title>Evolutionary Origins and Diversification of the Mycorrhizal Mutualists.</title>
        <authorList>
            <consortium name="DOE Joint Genome Institute"/>
            <consortium name="Mycorrhizal Genomics Consortium"/>
            <person name="Kohler A."/>
            <person name="Kuo A."/>
            <person name="Nagy L.G."/>
            <person name="Floudas D."/>
            <person name="Copeland A."/>
            <person name="Barry K.W."/>
            <person name="Cichocki N."/>
            <person name="Veneault-Fourrey C."/>
            <person name="LaButti K."/>
            <person name="Lindquist E.A."/>
            <person name="Lipzen A."/>
            <person name="Lundell T."/>
            <person name="Morin E."/>
            <person name="Murat C."/>
            <person name="Riley R."/>
            <person name="Ohm R."/>
            <person name="Sun H."/>
            <person name="Tunlid A."/>
            <person name="Henrissat B."/>
            <person name="Grigoriev I.V."/>
            <person name="Hibbett D.S."/>
            <person name="Martin F."/>
        </authorList>
    </citation>
    <scope>NUCLEOTIDE SEQUENCE [LARGE SCALE GENOMIC DNA]</scope>
    <source>
        <strain evidence="2 3">MD-312</strain>
    </source>
</reference>
<gene>
    <name evidence="2" type="ORF">HYDPIDRAFT_114241</name>
</gene>
<protein>
    <recommendedName>
        <fullName evidence="1">Rhodanese domain-containing protein</fullName>
    </recommendedName>
</protein>
<dbReference type="HOGENOM" id="CLU_107716_1_1_1"/>
<dbReference type="Proteomes" id="UP000053820">
    <property type="component" value="Unassembled WGS sequence"/>
</dbReference>
<dbReference type="Gene3D" id="3.40.250.10">
    <property type="entry name" value="Rhodanese-like domain"/>
    <property type="match status" value="1"/>
</dbReference>
<dbReference type="OrthoDB" id="102559at2759"/>